<reference evidence="1" key="1">
    <citation type="journal article" date="2015" name="Nature">
        <title>Complex archaea that bridge the gap between prokaryotes and eukaryotes.</title>
        <authorList>
            <person name="Spang A."/>
            <person name="Saw J.H."/>
            <person name="Jorgensen S.L."/>
            <person name="Zaremba-Niedzwiedzka K."/>
            <person name="Martijn J."/>
            <person name="Lind A.E."/>
            <person name="van Eijk R."/>
            <person name="Schleper C."/>
            <person name="Guy L."/>
            <person name="Ettema T.J."/>
        </authorList>
    </citation>
    <scope>NUCLEOTIDE SEQUENCE</scope>
</reference>
<evidence type="ECO:0008006" key="2">
    <source>
        <dbReference type="Google" id="ProtNLM"/>
    </source>
</evidence>
<name>A0A0F9V6G8_9ZZZZ</name>
<gene>
    <name evidence="1" type="ORF">LCGC14_0521670</name>
</gene>
<comment type="caution">
    <text evidence="1">The sequence shown here is derived from an EMBL/GenBank/DDBJ whole genome shotgun (WGS) entry which is preliminary data.</text>
</comment>
<dbReference type="Pfam" id="PF13589">
    <property type="entry name" value="HATPase_c_3"/>
    <property type="match status" value="1"/>
</dbReference>
<evidence type="ECO:0000313" key="1">
    <source>
        <dbReference type="EMBL" id="KKN61463.1"/>
    </source>
</evidence>
<dbReference type="AlphaFoldDB" id="A0A0F9V6G8"/>
<sequence>MATVSAEPTKEFFISMLTRDISLLSALVDLVDNSVDAAMQNDGVVGKKVEITLDRQFFEIKDSCGGIPKDAAENYAFKFGRPTDAPQTPHSVGRFGVGMKRAIFKLGRSFQIESRHEDSSFNINVDVNDWLASLSDWNFELEEVDDVAEQYGTSIRVDDLYQSIGEKLEDRVFINNLKSMIGKAHHKALLDGLSIQVNEEVVESRVVEIKHSEDLTYITDELSIDGVTISIKAGVGERDRHKGGWYVYCNDRMIEEASQSVMTGWGVDGIRSYHTDFAFFRGVIEFNCDDGAKLPWNTTKTGIDTDNPIYRTALVRMKIAMRKILSLLTERIKEETAVNEGKIEESYINKAINEASLKSAFTLPLQTDFVRPNFQQLPKTTNERRISYSVKESDLNRVKESLGVTTNKEAGLYTFDYYLENEL</sequence>
<dbReference type="Gene3D" id="3.30.565.10">
    <property type="entry name" value="Histidine kinase-like ATPase, C-terminal domain"/>
    <property type="match status" value="1"/>
</dbReference>
<dbReference type="EMBL" id="LAZR01000657">
    <property type="protein sequence ID" value="KKN61463.1"/>
    <property type="molecule type" value="Genomic_DNA"/>
</dbReference>
<protein>
    <recommendedName>
        <fullName evidence="2">Histidine kinase/HSP90-like ATPase domain-containing protein</fullName>
    </recommendedName>
</protein>
<proteinExistence type="predicted"/>
<organism evidence="1">
    <name type="scientific">marine sediment metagenome</name>
    <dbReference type="NCBI Taxonomy" id="412755"/>
    <lineage>
        <taxon>unclassified sequences</taxon>
        <taxon>metagenomes</taxon>
        <taxon>ecological metagenomes</taxon>
    </lineage>
</organism>
<accession>A0A0F9V6G8</accession>
<dbReference type="SUPFAM" id="SSF55874">
    <property type="entry name" value="ATPase domain of HSP90 chaperone/DNA topoisomerase II/histidine kinase"/>
    <property type="match status" value="1"/>
</dbReference>
<dbReference type="InterPro" id="IPR036890">
    <property type="entry name" value="HATPase_C_sf"/>
</dbReference>